<dbReference type="Pfam" id="PF18160">
    <property type="entry name" value="SLATT_5"/>
    <property type="match status" value="1"/>
</dbReference>
<dbReference type="AlphaFoldDB" id="A0A212IV43"/>
<accession>A0A212IV43</accession>
<keyword evidence="1" id="KW-1133">Transmembrane helix</keyword>
<evidence type="ECO:0000259" key="2">
    <source>
        <dbReference type="Pfam" id="PF18160"/>
    </source>
</evidence>
<dbReference type="RefSeq" id="WP_256267553.1">
    <property type="nucleotide sequence ID" value="NZ_LT598928.1"/>
</dbReference>
<feature type="transmembrane region" description="Helical" evidence="1">
    <location>
        <begin position="157"/>
        <end position="179"/>
    </location>
</feature>
<feature type="transmembrane region" description="Helical" evidence="1">
    <location>
        <begin position="59"/>
        <end position="77"/>
    </location>
</feature>
<gene>
    <name evidence="3" type="ORF">KM92DES2_10081</name>
</gene>
<reference evidence="3" key="1">
    <citation type="submission" date="2016-04" db="EMBL/GenBank/DDBJ databases">
        <authorList>
            <person name="Evans L.H."/>
            <person name="Alamgir A."/>
            <person name="Owens N."/>
            <person name="Weber N.D."/>
            <person name="Virtaneva K."/>
            <person name="Barbian K."/>
            <person name="Babar A."/>
            <person name="Rosenke K."/>
        </authorList>
    </citation>
    <scope>NUCLEOTIDE SEQUENCE</scope>
    <source>
        <strain evidence="3">92-2</strain>
    </source>
</reference>
<dbReference type="NCBIfam" id="NF033631">
    <property type="entry name" value="SLATT_5"/>
    <property type="match status" value="1"/>
</dbReference>
<protein>
    <recommendedName>
        <fullName evidence="2">SMODS and SLOG-associating 2TM effector domain-containing protein</fullName>
    </recommendedName>
</protein>
<dbReference type="EMBL" id="FLUP01000001">
    <property type="protein sequence ID" value="SBV91063.1"/>
    <property type="molecule type" value="Genomic_DNA"/>
</dbReference>
<dbReference type="InterPro" id="IPR041115">
    <property type="entry name" value="SLATT_5"/>
</dbReference>
<feature type="transmembrane region" description="Helical" evidence="1">
    <location>
        <begin position="33"/>
        <end position="53"/>
    </location>
</feature>
<proteinExistence type="predicted"/>
<feature type="domain" description="SMODS and SLOG-associating 2TM effector" evidence="2">
    <location>
        <begin position="3"/>
        <end position="175"/>
    </location>
</feature>
<organism evidence="3">
    <name type="scientific">uncultured Desulfovibrio sp</name>
    <dbReference type="NCBI Taxonomy" id="167968"/>
    <lineage>
        <taxon>Bacteria</taxon>
        <taxon>Pseudomonadati</taxon>
        <taxon>Thermodesulfobacteriota</taxon>
        <taxon>Desulfovibrionia</taxon>
        <taxon>Desulfovibrionales</taxon>
        <taxon>Desulfovibrionaceae</taxon>
        <taxon>Desulfovibrio</taxon>
        <taxon>environmental samples</taxon>
    </lineage>
</organism>
<sequence length="185" mass="20869">MPSSSSTLEDRAYKTAKARFNASDRLIKKQKSLIFTITLITIAQISASVAFLAKANPQFANLISSATINFSVFIAIISNTDSLSKDVLSAHHFHECGLKLMELTRKISGLSPEDQQKYQEEYNTVINSCSENHSNLDYKLAEKQIIRSKYICFYEKLHTLSAWSASFAYIFCAITSFLITYRLVN</sequence>
<keyword evidence="1" id="KW-0812">Transmembrane</keyword>
<evidence type="ECO:0000256" key="1">
    <source>
        <dbReference type="SAM" id="Phobius"/>
    </source>
</evidence>
<evidence type="ECO:0000313" key="3">
    <source>
        <dbReference type="EMBL" id="SBV91063.1"/>
    </source>
</evidence>
<name>A0A212IV43_9BACT</name>
<keyword evidence="1" id="KW-0472">Membrane</keyword>